<evidence type="ECO:0000313" key="12">
    <source>
        <dbReference type="Proteomes" id="UP000663829"/>
    </source>
</evidence>
<evidence type="ECO:0000259" key="9">
    <source>
        <dbReference type="Pfam" id="PF13193"/>
    </source>
</evidence>
<feature type="transmembrane region" description="Helical" evidence="7">
    <location>
        <begin position="333"/>
        <end position="356"/>
    </location>
</feature>
<dbReference type="Pfam" id="PF13193">
    <property type="entry name" value="AMP-binding_C"/>
    <property type="match status" value="1"/>
</dbReference>
<dbReference type="PANTHER" id="PTHR13146">
    <property type="match status" value="1"/>
</dbReference>
<protein>
    <recommendedName>
        <fullName evidence="13">Solute carrier family 35 member F6</fullName>
    </recommendedName>
</protein>
<evidence type="ECO:0000259" key="8">
    <source>
        <dbReference type="Pfam" id="PF07993"/>
    </source>
</evidence>
<feature type="transmembrane region" description="Helical" evidence="7">
    <location>
        <begin position="161"/>
        <end position="184"/>
    </location>
</feature>
<keyword evidence="4 7" id="KW-0812">Transmembrane</keyword>
<dbReference type="InterPro" id="IPR025110">
    <property type="entry name" value="AMP-bd_C"/>
</dbReference>
<dbReference type="AlphaFoldDB" id="A0A814I9T3"/>
<dbReference type="OrthoDB" id="29773at2759"/>
<keyword evidence="12" id="KW-1185">Reference proteome</keyword>
<evidence type="ECO:0000256" key="4">
    <source>
        <dbReference type="ARBA" id="ARBA00022692"/>
    </source>
</evidence>
<name>A0A814I9T3_9BILA</name>
<dbReference type="InterPro" id="IPR037185">
    <property type="entry name" value="EmrE-like"/>
</dbReference>
<evidence type="ECO:0008006" key="13">
    <source>
        <dbReference type="Google" id="ProtNLM"/>
    </source>
</evidence>
<feature type="transmembrane region" description="Helical" evidence="7">
    <location>
        <begin position="279"/>
        <end position="301"/>
    </location>
</feature>
<dbReference type="SUPFAM" id="SSF51735">
    <property type="entry name" value="NAD(P)-binding Rossmann-fold domains"/>
    <property type="match status" value="1"/>
</dbReference>
<dbReference type="Proteomes" id="UP000681722">
    <property type="component" value="Unassembled WGS sequence"/>
</dbReference>
<organism evidence="10 12">
    <name type="scientific">Didymodactylos carnosus</name>
    <dbReference type="NCBI Taxonomy" id="1234261"/>
    <lineage>
        <taxon>Eukaryota</taxon>
        <taxon>Metazoa</taxon>
        <taxon>Spiralia</taxon>
        <taxon>Gnathifera</taxon>
        <taxon>Rotifera</taxon>
        <taxon>Eurotatoria</taxon>
        <taxon>Bdelloidea</taxon>
        <taxon>Philodinida</taxon>
        <taxon>Philodinidae</taxon>
        <taxon>Didymodactylos</taxon>
    </lineage>
</organism>
<dbReference type="Pfam" id="PF08627">
    <property type="entry name" value="CRT-like"/>
    <property type="match status" value="1"/>
</dbReference>
<dbReference type="Proteomes" id="UP000663829">
    <property type="component" value="Unassembled WGS sequence"/>
</dbReference>
<feature type="transmembrane region" description="Helical" evidence="7">
    <location>
        <begin position="108"/>
        <end position="126"/>
    </location>
</feature>
<dbReference type="Gene3D" id="1.10.3730.20">
    <property type="match status" value="1"/>
</dbReference>
<evidence type="ECO:0000313" key="10">
    <source>
        <dbReference type="EMBL" id="CAF1021051.1"/>
    </source>
</evidence>
<dbReference type="Gene3D" id="3.40.50.720">
    <property type="entry name" value="NAD(P)-binding Rossmann-like Domain"/>
    <property type="match status" value="1"/>
</dbReference>
<sequence length="739" mass="84231">MAFTIYQIFLAVLMLITGSLNTLSTKWADRQNAFFCDKVTNGTFQHPFLQATGMFLGEFLCLLLFKFLWFSTLKYRTVQLKTVEGGVPPLMLSIVSPLVEGDQTFNPLIFWVASICDMLSTCLSYIGLNYTTASSFQMLRGSVMIFTALLSIIFLKKKLTLYNWIGLLTVVAGLTVVGVSDILFDKSDIKLVYKIAGDLLILVAQIFTASQVVYEERFISKYNIPPLQAVGWEGIFGFGTLGLLLIPFYFIKIGKSNTGPAHRLEDIPEAFCQMKSNGIIIVATVGNIFSIAFFNFAGISITKELSSTTRMVLDSGRTLVIWMVSLALRWQKFYPLQIVGFLLLIIGMGIYNGVWLHLIRKFIRRQPVDDETITMTEDHKIAIADDVVQLRWQRVETSEIEQTIIKSSEQVSDCVVIKHTENEKHEHLIAYVQQPSSIVDKDLSQIRSYCQLHLPRHMVPSLFIILDRLPLNSTGKLDRRCLPKPDFSQTGSLDHHVEPQTPLEKYIHDVWCRMLSQDKISITNKMELDSELPSDMLEVKDVEENLCDRNDILLTGADGFLGIYLLNELLCQTQSNNIYCLIQSSFTDVTDLLKEFDLYTSYSIERIIPIQGNLSQHHLGLTDAQWLHLCRNIRTIYHCDEIVNYAAKYEDHRLVNVNGTLTIIRLATMKRIKTLNYVSTLDVATNKMLNGYVQSKYVGECIVQQSHEQLRLDEGIFRPDTFLSSFNNKLFPEILCLYF</sequence>
<feature type="transmembrane region" description="Helical" evidence="7">
    <location>
        <begin position="6"/>
        <end position="27"/>
    </location>
</feature>
<comment type="caution">
    <text evidence="10">The sequence shown here is derived from an EMBL/GenBank/DDBJ whole genome shotgun (WGS) entry which is preliminary data.</text>
</comment>
<comment type="similarity">
    <text evidence="2">Belongs to the CRT-like transporter family.</text>
</comment>
<feature type="transmembrane region" description="Helical" evidence="7">
    <location>
        <begin position="234"/>
        <end position="251"/>
    </location>
</feature>
<feature type="domain" description="Thioester reductase (TE)" evidence="8">
    <location>
        <begin position="554"/>
        <end position="686"/>
    </location>
</feature>
<proteinExistence type="inferred from homology"/>
<dbReference type="InterPro" id="IPR013936">
    <property type="entry name" value="CRT-like"/>
</dbReference>
<dbReference type="SUPFAM" id="SSF103481">
    <property type="entry name" value="Multidrug resistance efflux transporter EmrE"/>
    <property type="match status" value="1"/>
</dbReference>
<accession>A0A814I9T3</accession>
<dbReference type="SUPFAM" id="SSF56801">
    <property type="entry name" value="Acetyl-CoA synthetase-like"/>
    <property type="match status" value="1"/>
</dbReference>
<evidence type="ECO:0000256" key="1">
    <source>
        <dbReference type="ARBA" id="ARBA00004141"/>
    </source>
</evidence>
<dbReference type="Gene3D" id="3.30.300.30">
    <property type="match status" value="1"/>
</dbReference>
<dbReference type="EMBL" id="CAJOBC010003611">
    <property type="protein sequence ID" value="CAF3792468.1"/>
    <property type="molecule type" value="Genomic_DNA"/>
</dbReference>
<feature type="domain" description="AMP-binding enzyme C-terminal" evidence="9">
    <location>
        <begin position="399"/>
        <end position="476"/>
    </location>
</feature>
<evidence type="ECO:0000256" key="3">
    <source>
        <dbReference type="ARBA" id="ARBA00022448"/>
    </source>
</evidence>
<evidence type="ECO:0000256" key="2">
    <source>
        <dbReference type="ARBA" id="ARBA00006690"/>
    </source>
</evidence>
<evidence type="ECO:0000256" key="7">
    <source>
        <dbReference type="SAM" id="Phobius"/>
    </source>
</evidence>
<reference evidence="10" key="1">
    <citation type="submission" date="2021-02" db="EMBL/GenBank/DDBJ databases">
        <authorList>
            <person name="Nowell W R."/>
        </authorList>
    </citation>
    <scope>NUCLEOTIDE SEQUENCE</scope>
</reference>
<keyword evidence="6 7" id="KW-0472">Membrane</keyword>
<dbReference type="GO" id="GO:0016020">
    <property type="term" value="C:membrane"/>
    <property type="evidence" value="ECO:0007669"/>
    <property type="project" value="UniProtKB-SubCell"/>
</dbReference>
<evidence type="ECO:0000313" key="11">
    <source>
        <dbReference type="EMBL" id="CAF3792468.1"/>
    </source>
</evidence>
<feature type="transmembrane region" description="Helical" evidence="7">
    <location>
        <begin position="48"/>
        <end position="70"/>
    </location>
</feature>
<evidence type="ECO:0000256" key="6">
    <source>
        <dbReference type="ARBA" id="ARBA00023136"/>
    </source>
</evidence>
<keyword evidence="5 7" id="KW-1133">Transmembrane helix</keyword>
<feature type="transmembrane region" description="Helical" evidence="7">
    <location>
        <begin position="138"/>
        <end position="155"/>
    </location>
</feature>
<dbReference type="InterPro" id="IPR013120">
    <property type="entry name" value="FAR_NAD-bd"/>
</dbReference>
<dbReference type="InterPro" id="IPR036291">
    <property type="entry name" value="NAD(P)-bd_dom_sf"/>
</dbReference>
<comment type="subcellular location">
    <subcellularLocation>
        <location evidence="1">Membrane</location>
        <topology evidence="1">Multi-pass membrane protein</topology>
    </subcellularLocation>
</comment>
<evidence type="ECO:0000256" key="5">
    <source>
        <dbReference type="ARBA" id="ARBA00022989"/>
    </source>
</evidence>
<dbReference type="EMBL" id="CAJNOQ010003611">
    <property type="protein sequence ID" value="CAF1021051.1"/>
    <property type="molecule type" value="Genomic_DNA"/>
</dbReference>
<dbReference type="Pfam" id="PF07993">
    <property type="entry name" value="NAD_binding_4"/>
    <property type="match status" value="1"/>
</dbReference>
<feature type="transmembrane region" description="Helical" evidence="7">
    <location>
        <begin position="191"/>
        <end position="214"/>
    </location>
</feature>
<dbReference type="PANTHER" id="PTHR13146:SF0">
    <property type="entry name" value="SOLUTE CARRIER FAMILY 35 MEMBER F6"/>
    <property type="match status" value="1"/>
</dbReference>
<keyword evidence="3" id="KW-0813">Transport</keyword>
<dbReference type="InterPro" id="IPR045851">
    <property type="entry name" value="AMP-bd_C_sf"/>
</dbReference>
<gene>
    <name evidence="10" type="ORF">GPM918_LOCUS14782</name>
    <name evidence="11" type="ORF">SRO942_LOCUS14782</name>
</gene>